<organism evidence="1 2">
    <name type="scientific">Paramecium octaurelia</name>
    <dbReference type="NCBI Taxonomy" id="43137"/>
    <lineage>
        <taxon>Eukaryota</taxon>
        <taxon>Sar</taxon>
        <taxon>Alveolata</taxon>
        <taxon>Ciliophora</taxon>
        <taxon>Intramacronucleata</taxon>
        <taxon>Oligohymenophorea</taxon>
        <taxon>Peniculida</taxon>
        <taxon>Parameciidae</taxon>
        <taxon>Paramecium</taxon>
    </lineage>
</organism>
<comment type="caution">
    <text evidence="1">The sequence shown here is derived from an EMBL/GenBank/DDBJ whole genome shotgun (WGS) entry which is preliminary data.</text>
</comment>
<protein>
    <submittedName>
        <fullName evidence="1">Uncharacterized protein</fullName>
    </submittedName>
</protein>
<reference evidence="1" key="1">
    <citation type="submission" date="2021-01" db="EMBL/GenBank/DDBJ databases">
        <authorList>
            <consortium name="Genoscope - CEA"/>
            <person name="William W."/>
        </authorList>
    </citation>
    <scope>NUCLEOTIDE SEQUENCE</scope>
</reference>
<accession>A0A8S1VW42</accession>
<name>A0A8S1VW42_PAROT</name>
<dbReference type="OMA" id="IKSRTHY"/>
<dbReference type="EMBL" id="CAJJDP010000077">
    <property type="protein sequence ID" value="CAD8182108.1"/>
    <property type="molecule type" value="Genomic_DNA"/>
</dbReference>
<proteinExistence type="predicted"/>
<sequence length="106" mass="12535">MKDAEDLQYESQYNIIAKNICVCYQIERRVKKIQIFGDSLALEAQVLFTSFQEMSQTSLFNKNESKQLQLLFKDEEHLDKCLDRYSEERIHEFLLNQLPLGEVVLT</sequence>
<gene>
    <name evidence="1" type="ORF">POCTA_138.1.T0780122</name>
</gene>
<evidence type="ECO:0000313" key="2">
    <source>
        <dbReference type="Proteomes" id="UP000683925"/>
    </source>
</evidence>
<dbReference type="AlphaFoldDB" id="A0A8S1VW42"/>
<dbReference type="OrthoDB" id="10336187at2759"/>
<evidence type="ECO:0000313" key="1">
    <source>
        <dbReference type="EMBL" id="CAD8182108.1"/>
    </source>
</evidence>
<dbReference type="Proteomes" id="UP000683925">
    <property type="component" value="Unassembled WGS sequence"/>
</dbReference>
<keyword evidence="2" id="KW-1185">Reference proteome</keyword>